<feature type="transmembrane region" description="Helical" evidence="1">
    <location>
        <begin position="91"/>
        <end position="111"/>
    </location>
</feature>
<feature type="transmembrane region" description="Helical" evidence="1">
    <location>
        <begin position="123"/>
        <end position="141"/>
    </location>
</feature>
<gene>
    <name evidence="4" type="ORF">CAL25_06400</name>
</gene>
<keyword evidence="5" id="KW-1185">Reference proteome</keyword>
<dbReference type="Pfam" id="PF07995">
    <property type="entry name" value="GSDH"/>
    <property type="match status" value="1"/>
</dbReference>
<dbReference type="AlphaFoldDB" id="A0A261TX75"/>
<dbReference type="PANTHER" id="PTHR19328:SF75">
    <property type="entry name" value="ALDOSE SUGAR DEHYDROGENASE YLII"/>
    <property type="match status" value="1"/>
</dbReference>
<feature type="transmembrane region" description="Helical" evidence="1">
    <location>
        <begin position="54"/>
        <end position="79"/>
    </location>
</feature>
<evidence type="ECO:0000313" key="5">
    <source>
        <dbReference type="Proteomes" id="UP000216913"/>
    </source>
</evidence>
<dbReference type="PANTHER" id="PTHR19328">
    <property type="entry name" value="HEDGEHOG-INTERACTING PROTEIN"/>
    <property type="match status" value="1"/>
</dbReference>
<organism evidence="4 5">
    <name type="scientific">Bordetella genomosp. 5</name>
    <dbReference type="NCBI Taxonomy" id="1395608"/>
    <lineage>
        <taxon>Bacteria</taxon>
        <taxon>Pseudomonadati</taxon>
        <taxon>Pseudomonadota</taxon>
        <taxon>Betaproteobacteria</taxon>
        <taxon>Burkholderiales</taxon>
        <taxon>Alcaligenaceae</taxon>
        <taxon>Bordetella</taxon>
    </lineage>
</organism>
<dbReference type="InterPro" id="IPR012938">
    <property type="entry name" value="Glc/Sorbosone_DH"/>
</dbReference>
<feature type="domain" description="Glucose/Sorbosone dehydrogenase" evidence="3">
    <location>
        <begin position="204"/>
        <end position="532"/>
    </location>
</feature>
<dbReference type="InterPro" id="IPR011041">
    <property type="entry name" value="Quinoprot_gluc/sorb_DH_b-prop"/>
</dbReference>
<evidence type="ECO:0000259" key="3">
    <source>
        <dbReference type="Pfam" id="PF07995"/>
    </source>
</evidence>
<keyword evidence="1" id="KW-0472">Membrane</keyword>
<keyword evidence="1" id="KW-1133">Transmembrane helix</keyword>
<keyword evidence="1" id="KW-0812">Transmembrane</keyword>
<evidence type="ECO:0000313" key="4">
    <source>
        <dbReference type="EMBL" id="OZI53600.1"/>
    </source>
</evidence>
<accession>A0A261TX75</accession>
<proteinExistence type="predicted"/>
<protein>
    <submittedName>
        <fullName evidence="4">Glucose sorbosone dehydrogenase</fullName>
    </submittedName>
</protein>
<dbReference type="RefSeq" id="WP_094799106.1">
    <property type="nucleotide sequence ID" value="NZ_NEVP01000004.1"/>
</dbReference>
<keyword evidence="2" id="KW-0732">Signal</keyword>
<feature type="transmembrane region" description="Helical" evidence="1">
    <location>
        <begin position="162"/>
        <end position="180"/>
    </location>
</feature>
<comment type="caution">
    <text evidence="4">The sequence shown here is derived from an EMBL/GenBank/DDBJ whole genome shotgun (WGS) entry which is preliminary data.</text>
</comment>
<evidence type="ECO:0000256" key="2">
    <source>
        <dbReference type="SAM" id="SignalP"/>
    </source>
</evidence>
<name>A0A261TX75_9BORD</name>
<dbReference type="InterPro" id="IPR011042">
    <property type="entry name" value="6-blade_b-propeller_TolB-like"/>
</dbReference>
<sequence>MVTKLRHLTALLAAALLTGALASAVQTQVSLSALLALGAPLTTPLWLITTLQDVATFGPVMTGIALVALLLAFTVAHLLLRLTRIQARTALLSLAAVAGLATAFALMRWVIPMPALPGTRGMPGYALMSLCALPAGLLYAQMTSPVRLAARAQRGLSAWREGAAAGVLALIPAALFAIAAPRAGAKPEPVDPASYAVQTVASGLNRPWSVAFLPDGRVLVTEMAGRLRTIARDGSTGDIALTGLPPIFHQGGVSGLMEVALDPDFASNARIYLTMGYGEPRANGTRLVSARLVHDRLEDVRVLFSATSKSTAGNNGGRLAFLGDGTLVLTVGDGNAQREEAQNRANHLGTVVRLTHYGQVPHDNPYAQRAGAAREIYSLGHRNAQGIAVDPENGELLVTEHGARGGDEVNRVVAGGNYGWPLITGGIDYPFARITPFQTLAGYEDPILDWTPSIAPAGLAIYRGALFPAWRGDLLVPALKERAVRRVMRDGQRITGEQLLLSELGERMRDVKVAPDGAIYVLTDGVDARLLRVTPAAAK</sequence>
<dbReference type="OrthoDB" id="9770043at2"/>
<feature type="chain" id="PRO_5012695292" evidence="2">
    <location>
        <begin position="23"/>
        <end position="539"/>
    </location>
</feature>
<dbReference type="Gene3D" id="2.120.10.30">
    <property type="entry name" value="TolB, C-terminal domain"/>
    <property type="match status" value="1"/>
</dbReference>
<dbReference type="SUPFAM" id="SSF50952">
    <property type="entry name" value="Soluble quinoprotein glucose dehydrogenase"/>
    <property type="match status" value="1"/>
</dbReference>
<reference evidence="4 5" key="1">
    <citation type="submission" date="2017-05" db="EMBL/GenBank/DDBJ databases">
        <title>Complete and WGS of Bordetella genogroups.</title>
        <authorList>
            <person name="Spilker T."/>
            <person name="LiPuma J."/>
        </authorList>
    </citation>
    <scope>NUCLEOTIDE SEQUENCE [LARGE SCALE GENOMIC DNA]</scope>
    <source>
        <strain evidence="4 5">AU10456</strain>
    </source>
</reference>
<evidence type="ECO:0000256" key="1">
    <source>
        <dbReference type="SAM" id="Phobius"/>
    </source>
</evidence>
<feature type="signal peptide" evidence="2">
    <location>
        <begin position="1"/>
        <end position="22"/>
    </location>
</feature>
<dbReference type="Proteomes" id="UP000216913">
    <property type="component" value="Unassembled WGS sequence"/>
</dbReference>
<dbReference type="EMBL" id="NEVP01000004">
    <property type="protein sequence ID" value="OZI53600.1"/>
    <property type="molecule type" value="Genomic_DNA"/>
</dbReference>